<evidence type="ECO:0000313" key="10">
    <source>
        <dbReference type="EMBL" id="CAB5075888.1"/>
    </source>
</evidence>
<keyword evidence="1" id="KW-1133">Transmembrane helix</keyword>
<protein>
    <submittedName>
        <fullName evidence="5">Unannotated protein</fullName>
    </submittedName>
</protein>
<evidence type="ECO:0000313" key="6">
    <source>
        <dbReference type="EMBL" id="CAB4699302.1"/>
    </source>
</evidence>
<evidence type="ECO:0000313" key="2">
    <source>
        <dbReference type="EMBL" id="CAB4330864.1"/>
    </source>
</evidence>
<evidence type="ECO:0000313" key="9">
    <source>
        <dbReference type="EMBL" id="CAB4999136.1"/>
    </source>
</evidence>
<name>A0A6J6HLP5_9ZZZZ</name>
<dbReference type="EMBL" id="CAESAL010000003">
    <property type="protein sequence ID" value="CAB4330864.1"/>
    <property type="molecule type" value="Genomic_DNA"/>
</dbReference>
<reference evidence="5" key="1">
    <citation type="submission" date="2020-05" db="EMBL/GenBank/DDBJ databases">
        <authorList>
            <person name="Chiriac C."/>
            <person name="Salcher M."/>
            <person name="Ghai R."/>
            <person name="Kavagutti S V."/>
        </authorList>
    </citation>
    <scope>NUCLEOTIDE SEQUENCE</scope>
</reference>
<gene>
    <name evidence="4" type="ORF">UFOPK1762_00148</name>
    <name evidence="5" type="ORF">UFOPK1906_00276</name>
    <name evidence="6" type="ORF">UFOPK2624_00445</name>
    <name evidence="7" type="ORF">UFOPK2969_00353</name>
    <name evidence="2" type="ORF">UFOPK3331_00167</name>
    <name evidence="8" type="ORF">UFOPK3785_00872</name>
    <name evidence="9" type="ORF">UFOPK3927_01769</name>
    <name evidence="3" type="ORF">UFOPK4201_01555</name>
    <name evidence="10" type="ORF">UFOPK4371_00606</name>
</gene>
<feature type="transmembrane region" description="Helical" evidence="1">
    <location>
        <begin position="70"/>
        <end position="93"/>
    </location>
</feature>
<organism evidence="5">
    <name type="scientific">freshwater metagenome</name>
    <dbReference type="NCBI Taxonomy" id="449393"/>
    <lineage>
        <taxon>unclassified sequences</taxon>
        <taxon>metagenomes</taxon>
        <taxon>ecological metagenomes</taxon>
    </lineage>
</organism>
<evidence type="ECO:0000313" key="4">
    <source>
        <dbReference type="EMBL" id="CAB4575532.1"/>
    </source>
</evidence>
<keyword evidence="1" id="KW-0472">Membrane</keyword>
<sequence length="119" mass="13266">MSTTEATEPSPRLQEFQAEVDSMKIDGGKANPERRWVILGGLMMLVGVILALVAWLNIQGSKVGAWTSDFQAMGTFGLTLAVVGSALFIVMSLRRYFRFWLIRLIFEQREAADRIAGKN</sequence>
<dbReference type="EMBL" id="CAFBNJ010000036">
    <property type="protein sequence ID" value="CAB4951645.1"/>
    <property type="molecule type" value="Genomic_DNA"/>
</dbReference>
<dbReference type="AlphaFoldDB" id="A0A6J6HLP5"/>
<keyword evidence="1" id="KW-0812">Transmembrane</keyword>
<dbReference type="EMBL" id="CAFBRD010000022">
    <property type="protein sequence ID" value="CAB5075888.1"/>
    <property type="molecule type" value="Genomic_DNA"/>
</dbReference>
<dbReference type="EMBL" id="CAEZVC010000008">
    <property type="protein sequence ID" value="CAB4614721.1"/>
    <property type="molecule type" value="Genomic_DNA"/>
</dbReference>
<dbReference type="EMBL" id="CAEZXY010000011">
    <property type="protein sequence ID" value="CAB4699302.1"/>
    <property type="molecule type" value="Genomic_DNA"/>
</dbReference>
<evidence type="ECO:0000313" key="7">
    <source>
        <dbReference type="EMBL" id="CAB4785133.1"/>
    </source>
</evidence>
<evidence type="ECO:0000256" key="1">
    <source>
        <dbReference type="SAM" id="Phobius"/>
    </source>
</evidence>
<accession>A0A6J6HLP5</accession>
<feature type="transmembrane region" description="Helical" evidence="1">
    <location>
        <begin position="36"/>
        <end position="58"/>
    </location>
</feature>
<dbReference type="EMBL" id="CAEUNJ010000078">
    <property type="protein sequence ID" value="CAB4372511.1"/>
    <property type="molecule type" value="Genomic_DNA"/>
</dbReference>
<evidence type="ECO:0000313" key="8">
    <source>
        <dbReference type="EMBL" id="CAB4951645.1"/>
    </source>
</evidence>
<proteinExistence type="predicted"/>
<evidence type="ECO:0000313" key="5">
    <source>
        <dbReference type="EMBL" id="CAB4614721.1"/>
    </source>
</evidence>
<dbReference type="EMBL" id="CAFAAD010000016">
    <property type="protein sequence ID" value="CAB4785133.1"/>
    <property type="molecule type" value="Genomic_DNA"/>
</dbReference>
<dbReference type="EMBL" id="CAFBOK010000276">
    <property type="protein sequence ID" value="CAB4999136.1"/>
    <property type="molecule type" value="Genomic_DNA"/>
</dbReference>
<dbReference type="EMBL" id="CAEZTY010000003">
    <property type="protein sequence ID" value="CAB4575532.1"/>
    <property type="molecule type" value="Genomic_DNA"/>
</dbReference>
<evidence type="ECO:0000313" key="3">
    <source>
        <dbReference type="EMBL" id="CAB4372511.1"/>
    </source>
</evidence>